<name>A0A7J6MZ19_PEROL</name>
<sequence>MVTAGNNDPSADGSQRSIDYNKDEASIQKELTAKRMERGRLRGKLTRLRESIRNIHVGEDEDKPKELETLEIQESLLKDQLRRAELDVAKLEEDSLLILRAQAQASVRSRASSSVASSQRPFLSVDSNENEKSKGEGGDSDGFTYPLGKAKGTETTEQKATVTTGKTGVATTGINDDELPVRRHPQRGDGDRPVATVNKVRCRSSVRSLESQLMEREKVRNCKVRNRGDGVSVGLVSKLVMPKCRTVVSLRSHLDVCEAILVEAGAGEFVTRGASPDTYFHPAEGLKITVVERLVETLGGSPDTQTLVESARDAVERSCWDWRVIRKHLLNRFARRSTLIARLNQELAALKYSGAKDIDRFLEVGERVFRLAEATSHDKSEHRRVVKRILNTLPEGDRVDIIQEVKRLYREVSGSYTASLDKDWAGMFPFTTCIVGEDDLGEEITLVDIIRDRYRTQESAGVGGEVDKIHQITGSQGKDNSSSEKQGRPGNKGSLEDWAKQYPSVWVVTMKQFTEEEVRENFKPDDIKRVGMRPKGSVRKYYAVIGYRDADRGGAVGVRLQEVGKRARPGMTEEGHAPADKTSSYSLLKGKEPRGWHASGEEGQSPIQSLADHTDYQCDRVCLVYLEVPQELRVDVELISAQQPTRAMRKLKATIDPGAGRTYLCVEPADCPLPTKEIMRWAQLADGSKTSIVKAAEVHLTLSFADGNSVSIGPIEVGLLPTGSAGEASMLIGRDVGKLVGLRVDLASGQVTCEASGHVGTEGSLSHDGVDLIRYVESEVWPLVGKPATGLTTLPSPVEDLSGPRVKPRLKGPEREAVGRVVESLVAKEAAEVPGLPGYTLEFRRLREEEKKDVDDQEASVFADLPKGDGGPIRIPRYEKPAFAKLSDDEKTIYRRLTSEFVNRGWWKEETIDEEGMIYLPHSPAFLAQRERKPRIVLDCRGVNSHLGKVSAAARIAPSEILAATRLTGGFIVTGDLEKAYYVCRLLRHRVRIAAAEASFVSDRVTFGLNGGAGILQKTVQEISEGARRELEAFGPGQEGLTETILILLWYMDDMSLQGYCVRQLVARFAFICAVLLRFGFGMQIKKLWALMPPSAIQSFQEACREYEIDIPRVDEGILLGTGISITESELVIDCKGAERWEKVEKYLDKDETRRSKAAAFSAAGAWGHDPVSGHPQRRLQADLLRAITGKVYSSLGWHENFRPNLMSKEVRTAYEEVLRWVREDRREGPCLHRSSLGVVGSSHLTLVLETDASLLGWGYCLWATREQGLSSFAEGHFFEVLSGAGRWNHRESCYHSNRRELKALLEGLQRTSRAVEAWWQASEGGAECTIFIHVDNSATVSWGNGRRPSRALEVRAIVRLADAVKGEILHLRNLGTGVEVKMEHLKGEDNVRSDSLSRLLERPCSGGEQLGRLLQQHLDGPVALAIACDDFISRIGDLDPAHSRVDSDIIRYFPDTTEAVSKKEESRDATAALAERMAAQVWDLDGLLELWKAARFLFRCWKAIVQGGERALSYPEAYSEEDRGNMIASLQRTAWTKEKWEVLRRENRFELSGSGSSLPLQYRCPETDGSVRLCYYVPKPFRLVRGLLVRTCHRRCSHGTVLVTKERVYQAGYFSPALARLVKDEISTCLICQRLSARKKRDQPFGVAGPGSINPELSYESLLQMRRPPYYVAAVDVIKLSTDPPLTYLSCYCLQTRHACWVAIGSMEAMELVSAVRRAQLREGGFNYVIADGAVLTKAFVSEVRRELGSATIPIDARAPWCSGVETHHRFALKVGRVLLSRRFRGVRNWSLTAKQDLADELIWHLNHRPLGRADVSSDGTLLILTPDHLRYGYLREGKDCSGAVFDSSQLGSRREYFVKTFLSLYWPLQRRENIGTRFIKSGTGFKCGDAVLIYGPKSKGCPAWRCGWVLERLSSRRYKILYADNGNRRLERITTENHYNLLPLRIRGLAGGVDAELEQGPTFVGRRLRFLLTHENGDKQFHWCSVVHHRGGPAEGKSRVLVVWDQADPGVSALEWLCLDDEASTEGKAIAYRLEEPTARQERKWLLKTCRGRPPTVN</sequence>
<evidence type="ECO:0000313" key="4">
    <source>
        <dbReference type="Proteomes" id="UP000541610"/>
    </source>
</evidence>
<evidence type="ECO:0000313" key="3">
    <source>
        <dbReference type="EMBL" id="KAF4676845.1"/>
    </source>
</evidence>
<feature type="region of interest" description="Disordered" evidence="2">
    <location>
        <begin position="1"/>
        <end position="23"/>
    </location>
</feature>
<evidence type="ECO:0000256" key="1">
    <source>
        <dbReference type="SAM" id="Coils"/>
    </source>
</evidence>
<reference evidence="3 4" key="1">
    <citation type="submission" date="2020-04" db="EMBL/GenBank/DDBJ databases">
        <title>Perkinsus olseni comparative genomics.</title>
        <authorList>
            <person name="Bogema D.R."/>
        </authorList>
    </citation>
    <scope>NUCLEOTIDE SEQUENCE [LARGE SCALE GENOMIC DNA]</scope>
    <source>
        <strain evidence="3">00978-12</strain>
    </source>
</reference>
<feature type="region of interest" description="Disordered" evidence="2">
    <location>
        <begin position="461"/>
        <end position="496"/>
    </location>
</feature>
<feature type="compositionally biased region" description="Low complexity" evidence="2">
    <location>
        <begin position="158"/>
        <end position="172"/>
    </location>
</feature>
<dbReference type="CDD" id="cd09275">
    <property type="entry name" value="RNase_HI_RT_DIRS1"/>
    <property type="match status" value="1"/>
</dbReference>
<dbReference type="Proteomes" id="UP000541610">
    <property type="component" value="Unassembled WGS sequence"/>
</dbReference>
<feature type="compositionally biased region" description="Polar residues" evidence="2">
    <location>
        <begin position="1"/>
        <end position="18"/>
    </location>
</feature>
<evidence type="ECO:0000256" key="2">
    <source>
        <dbReference type="SAM" id="MobiDB-lite"/>
    </source>
</evidence>
<feature type="compositionally biased region" description="Low complexity" evidence="2">
    <location>
        <begin position="107"/>
        <end position="120"/>
    </location>
</feature>
<protein>
    <submittedName>
        <fullName evidence="3">Uncharacterized protein</fullName>
    </submittedName>
</protein>
<dbReference type="EMBL" id="JABANP010001041">
    <property type="protein sequence ID" value="KAF4676845.1"/>
    <property type="molecule type" value="Genomic_DNA"/>
</dbReference>
<feature type="non-terminal residue" evidence="3">
    <location>
        <position position="2060"/>
    </location>
</feature>
<keyword evidence="1" id="KW-0175">Coiled coil</keyword>
<feature type="region of interest" description="Disordered" evidence="2">
    <location>
        <begin position="566"/>
        <end position="606"/>
    </location>
</feature>
<proteinExistence type="predicted"/>
<comment type="caution">
    <text evidence="3">The sequence shown here is derived from an EMBL/GenBank/DDBJ whole genome shotgun (WGS) entry which is preliminary data.</text>
</comment>
<organism evidence="3 4">
    <name type="scientific">Perkinsus olseni</name>
    <name type="common">Perkinsus atlanticus</name>
    <dbReference type="NCBI Taxonomy" id="32597"/>
    <lineage>
        <taxon>Eukaryota</taxon>
        <taxon>Sar</taxon>
        <taxon>Alveolata</taxon>
        <taxon>Perkinsozoa</taxon>
        <taxon>Perkinsea</taxon>
        <taxon>Perkinsida</taxon>
        <taxon>Perkinsidae</taxon>
        <taxon>Perkinsus</taxon>
    </lineage>
</organism>
<feature type="coiled-coil region" evidence="1">
    <location>
        <begin position="67"/>
        <end position="94"/>
    </location>
</feature>
<gene>
    <name evidence="3" type="ORF">FOZ60_000513</name>
</gene>
<accession>A0A7J6MZ19</accession>
<dbReference type="OrthoDB" id="7477527at2759"/>
<feature type="region of interest" description="Disordered" evidence="2">
    <location>
        <begin position="107"/>
        <end position="194"/>
    </location>
</feature>
<dbReference type="SUPFAM" id="SSF56672">
    <property type="entry name" value="DNA/RNA polymerases"/>
    <property type="match status" value="1"/>
</dbReference>
<dbReference type="InterPro" id="IPR043502">
    <property type="entry name" value="DNA/RNA_pol_sf"/>
</dbReference>